<evidence type="ECO:0000256" key="4">
    <source>
        <dbReference type="ARBA" id="ARBA00022801"/>
    </source>
</evidence>
<dbReference type="PROSITE" id="PS00138">
    <property type="entry name" value="SUBTILASE_SER"/>
    <property type="match status" value="1"/>
</dbReference>
<feature type="compositionally biased region" description="Polar residues" evidence="9">
    <location>
        <begin position="490"/>
        <end position="508"/>
    </location>
</feature>
<evidence type="ECO:0000256" key="8">
    <source>
        <dbReference type="PROSITE-ProRule" id="PRU01240"/>
    </source>
</evidence>
<evidence type="ECO:0000313" key="12">
    <source>
        <dbReference type="EMBL" id="KAL3781434.1"/>
    </source>
</evidence>
<dbReference type="InterPro" id="IPR000209">
    <property type="entry name" value="Peptidase_S8/S53_dom"/>
</dbReference>
<comment type="caution">
    <text evidence="12">The sequence shown here is derived from an EMBL/GenBank/DDBJ whole genome shotgun (WGS) entry which is preliminary data.</text>
</comment>
<dbReference type="InterPro" id="IPR022398">
    <property type="entry name" value="Peptidase_S8_His-AS"/>
</dbReference>
<evidence type="ECO:0000256" key="7">
    <source>
        <dbReference type="ARBA" id="ARBA00023619"/>
    </source>
</evidence>
<sequence>MRLSAASLLSLLPLGAAADILTEPAPDEEVKLLVRYTNSFGKFSTSSISTRSINPFDSNDNLIDRIASSARTVSIKGQISQVKVSGGEVDSAIEALLADEEVAEVELDYPMYKFPRDGDPSREQDHTNVRNRINDTHSRSLDDTVPYGIKLVQAPALWSSTRNPVPIKVCIVDTGYDLGHIDLPKDGVTSSPTDFENAFHDGDGHGTHVAGIIGALGNDGGVVGVNPTSNTISFHIAKALGDDGRGSASTVIEGVEGCLDAGAKIITLSLGGGKRSSIQEKLFREAYDNGVLVFAASGNSGTSVSEYPASYPYVISVAAVDQDEKYASFSNFNDQVELVGPGVSIKSTLPGDKYGILSGTSMAAPHVAGAAALVWSFFPECSNNQIRNVLAVTAKDVNPSTSASGCNSKTGFGLIQAKAAFDMLEQFGCDTAGGKDNTPLSEGVDGGCFKLPEKPKTNRPTRRPTKVPSRPPTSKPTKRPTQKPTRIPTVQPSHAPSVSPTKSPSASPSFRVFKEALPFVSSPTLPPSILSHDNSTEFPSNSPSNLTFQLSTTPPTSHPSRSPNQPPSSTKSPSLSPSKSPSVSPSKSPSLPPSASPSTSPSVSPTASPSTSPSVSPSKSPSVSPSMSPSTPPSASPSTSPSGSPSASPSTSPSGSPSRSPTGSPSMSPSRTPSISPTASPSVSPSASPSKSPYSSPSQSPTESPSNPPSPSPTNSPISSPTLKPSRPPTKSPSVVFRSTISNKCPTGEVPLDIEFTLNSNPSDVYWFLINKCSRNIVFDCQDCFKDSDPSSSQTFGGCIPNARYEFYFSDYSGMEWAQGGYVISYNGTQVFDNRGNMTTSKELSFGNEDDCPDSASLLAPQALAPTSLAPTSAPSSRPSLHHCPNGQVWLDIQFALDADPSKVYWFLLDKCSRNIVFSCQDCFKDSDPYSSRSFGGCIPESEYEFYFSDYSGDDWTQGGYVISYNGTQVFDGKGNVTPSKRLLFGSENECQDSVSVTGRPTFSPTSSAPTLAPSSRMGLNKCPTGEVRLDIQFALDADASKVYWFLLNKCTRNIVMDCQDCFRGSEPYSSKSFGGCFPDSGYEFYFSDYSGNDWTQGGYVITYDGAEVFDSRGQVTPSKDLNFGGKCQDSASVTARPSRAPTSTPPSAPQVTGGVMYSTACSSEEGRFDVQFVLDVDPSTVYWYLIDRCTRSLIFDCQGCYANAKAFSSKYFVRCLPEGHYSFIFNDYSGTEWTKGGYVVTYNGTRVFDSKGNFQHSQEVPFGNSNACPQPNLKPSLSPESLQPETTPTATSTRGNYCEMFDLDIATDSTPSDISWNLQQLSGNNVGLVAYGPVEGQPYESNSLYVGAASECLPPGEYEFTIRATAEGIDSPGYYKIFLNEVEIRQGNKFDSVQTTGFVISDRERIFG</sequence>
<keyword evidence="5 8" id="KW-0720">Serine protease</keyword>
<evidence type="ECO:0000256" key="9">
    <source>
        <dbReference type="SAM" id="MobiDB-lite"/>
    </source>
</evidence>
<evidence type="ECO:0000256" key="10">
    <source>
        <dbReference type="SAM" id="SignalP"/>
    </source>
</evidence>
<evidence type="ECO:0000313" key="13">
    <source>
        <dbReference type="Proteomes" id="UP001516023"/>
    </source>
</evidence>
<organism evidence="12 13">
    <name type="scientific">Cyclotella cryptica</name>
    <dbReference type="NCBI Taxonomy" id="29204"/>
    <lineage>
        <taxon>Eukaryota</taxon>
        <taxon>Sar</taxon>
        <taxon>Stramenopiles</taxon>
        <taxon>Ochrophyta</taxon>
        <taxon>Bacillariophyta</taxon>
        <taxon>Coscinodiscophyceae</taxon>
        <taxon>Thalassiosirophycidae</taxon>
        <taxon>Stephanodiscales</taxon>
        <taxon>Stephanodiscaceae</taxon>
        <taxon>Cyclotella</taxon>
    </lineage>
</organism>
<feature type="compositionally biased region" description="Low complexity" evidence="9">
    <location>
        <begin position="1001"/>
        <end position="1016"/>
    </location>
</feature>
<dbReference type="PANTHER" id="PTHR43806">
    <property type="entry name" value="PEPTIDASE S8"/>
    <property type="match status" value="1"/>
</dbReference>
<feature type="region of interest" description="Disordered" evidence="9">
    <location>
        <begin position="1130"/>
        <end position="1152"/>
    </location>
</feature>
<dbReference type="CDD" id="cd07477">
    <property type="entry name" value="Peptidases_S8_Subtilisin_subset"/>
    <property type="match status" value="1"/>
</dbReference>
<evidence type="ECO:0000256" key="3">
    <source>
        <dbReference type="ARBA" id="ARBA00022723"/>
    </source>
</evidence>
<feature type="region of interest" description="Disordered" evidence="9">
    <location>
        <begin position="528"/>
        <end position="736"/>
    </location>
</feature>
<keyword evidence="4 8" id="KW-0378">Hydrolase</keyword>
<evidence type="ECO:0000256" key="5">
    <source>
        <dbReference type="ARBA" id="ARBA00022825"/>
    </source>
</evidence>
<evidence type="ECO:0000259" key="11">
    <source>
        <dbReference type="Pfam" id="PF00082"/>
    </source>
</evidence>
<gene>
    <name evidence="12" type="ORF">HJC23_000997</name>
</gene>
<evidence type="ECO:0000256" key="6">
    <source>
        <dbReference type="ARBA" id="ARBA00023529"/>
    </source>
</evidence>
<evidence type="ECO:0000256" key="1">
    <source>
        <dbReference type="ARBA" id="ARBA00011073"/>
    </source>
</evidence>
<dbReference type="PROSITE" id="PS51892">
    <property type="entry name" value="SUBTILASE"/>
    <property type="match status" value="1"/>
</dbReference>
<dbReference type="EMBL" id="JABMIG020000317">
    <property type="protein sequence ID" value="KAL3781434.1"/>
    <property type="molecule type" value="Genomic_DNA"/>
</dbReference>
<comment type="similarity">
    <text evidence="1 8">Belongs to the peptidase S8 family.</text>
</comment>
<feature type="compositionally biased region" description="Polar residues" evidence="9">
    <location>
        <begin position="531"/>
        <end position="550"/>
    </location>
</feature>
<accession>A0ABD3NZP9</accession>
<dbReference type="PROSITE" id="PS00137">
    <property type="entry name" value="SUBTILASE_HIS"/>
    <property type="match status" value="1"/>
</dbReference>
<dbReference type="Gene3D" id="3.40.50.200">
    <property type="entry name" value="Peptidase S8/S53 domain"/>
    <property type="match status" value="1"/>
</dbReference>
<feature type="active site" description="Charge relay system" evidence="8">
    <location>
        <position position="205"/>
    </location>
</feature>
<keyword evidence="3" id="KW-0479">Metal-binding</keyword>
<feature type="region of interest" description="Disordered" evidence="9">
    <location>
        <begin position="1274"/>
        <end position="1294"/>
    </location>
</feature>
<keyword evidence="13" id="KW-1185">Reference proteome</keyword>
<feature type="compositionally biased region" description="Low complexity" evidence="9">
    <location>
        <begin position="551"/>
        <end position="589"/>
    </location>
</feature>
<feature type="active site" description="Charge relay system" evidence="8">
    <location>
        <position position="361"/>
    </location>
</feature>
<keyword evidence="2 8" id="KW-0645">Protease</keyword>
<feature type="signal peptide" evidence="10">
    <location>
        <begin position="1"/>
        <end position="17"/>
    </location>
</feature>
<name>A0ABD3NZP9_9STRA</name>
<dbReference type="Pfam" id="PF00082">
    <property type="entry name" value="Peptidase_S8"/>
    <property type="match status" value="1"/>
</dbReference>
<dbReference type="InterPro" id="IPR034202">
    <property type="entry name" value="Subtilisin_Carlsberg-like"/>
</dbReference>
<protein>
    <recommendedName>
        <fullName evidence="7">subtilisin</fullName>
        <ecNumber evidence="7">3.4.21.62</ecNumber>
    </recommendedName>
</protein>
<dbReference type="SUPFAM" id="SSF52743">
    <property type="entry name" value="Subtilisin-like"/>
    <property type="match status" value="1"/>
</dbReference>
<dbReference type="GO" id="GO:0004252">
    <property type="term" value="F:serine-type endopeptidase activity"/>
    <property type="evidence" value="ECO:0007669"/>
    <property type="project" value="UniProtKB-UniRule"/>
</dbReference>
<feature type="compositionally biased region" description="Low complexity" evidence="9">
    <location>
        <begin position="596"/>
        <end position="629"/>
    </location>
</feature>
<feature type="chain" id="PRO_5044773704" description="subtilisin" evidence="10">
    <location>
        <begin position="18"/>
        <end position="1409"/>
    </location>
</feature>
<evidence type="ECO:0000256" key="2">
    <source>
        <dbReference type="ARBA" id="ARBA00022670"/>
    </source>
</evidence>
<feature type="region of interest" description="Disordered" evidence="9">
    <location>
        <begin position="995"/>
        <end position="1016"/>
    </location>
</feature>
<keyword evidence="10" id="KW-0732">Signal</keyword>
<dbReference type="InterPro" id="IPR050131">
    <property type="entry name" value="Peptidase_S8_subtilisin-like"/>
</dbReference>
<dbReference type="PANTHER" id="PTHR43806:SF11">
    <property type="entry name" value="CEREVISIN-RELATED"/>
    <property type="match status" value="1"/>
</dbReference>
<feature type="active site" description="Charge relay system" evidence="8">
    <location>
        <position position="173"/>
    </location>
</feature>
<dbReference type="EC" id="3.4.21.62" evidence="7"/>
<dbReference type="InterPro" id="IPR015500">
    <property type="entry name" value="Peptidase_S8_subtilisin-rel"/>
</dbReference>
<feature type="region of interest" description="Disordered" evidence="9">
    <location>
        <begin position="437"/>
        <end position="508"/>
    </location>
</feature>
<feature type="domain" description="Peptidase S8/S53" evidence="11">
    <location>
        <begin position="167"/>
        <end position="413"/>
    </location>
</feature>
<reference evidence="12 13" key="1">
    <citation type="journal article" date="2020" name="G3 (Bethesda)">
        <title>Improved Reference Genome for Cyclotella cryptica CCMP332, a Model for Cell Wall Morphogenesis, Salinity Adaptation, and Lipid Production in Diatoms (Bacillariophyta).</title>
        <authorList>
            <person name="Roberts W.R."/>
            <person name="Downey K.M."/>
            <person name="Ruck E.C."/>
            <person name="Traller J.C."/>
            <person name="Alverson A.J."/>
        </authorList>
    </citation>
    <scope>NUCLEOTIDE SEQUENCE [LARGE SCALE GENOMIC DNA]</scope>
    <source>
        <strain evidence="12 13">CCMP332</strain>
    </source>
</reference>
<feature type="compositionally biased region" description="Low complexity" evidence="9">
    <location>
        <begin position="636"/>
        <end position="705"/>
    </location>
</feature>
<dbReference type="GO" id="GO:0046872">
    <property type="term" value="F:metal ion binding"/>
    <property type="evidence" value="ECO:0007669"/>
    <property type="project" value="UniProtKB-KW"/>
</dbReference>
<dbReference type="InterPro" id="IPR036852">
    <property type="entry name" value="Peptidase_S8/S53_dom_sf"/>
</dbReference>
<dbReference type="GO" id="GO:0006508">
    <property type="term" value="P:proteolysis"/>
    <property type="evidence" value="ECO:0007669"/>
    <property type="project" value="UniProtKB-KW"/>
</dbReference>
<proteinExistence type="inferred from homology"/>
<dbReference type="PRINTS" id="PR00723">
    <property type="entry name" value="SUBTILISIN"/>
</dbReference>
<dbReference type="Proteomes" id="UP001516023">
    <property type="component" value="Unassembled WGS sequence"/>
</dbReference>
<comment type="catalytic activity">
    <reaction evidence="6">
        <text>Hydrolysis of proteins with broad specificity for peptide bonds, and a preference for a large uncharged residue in P1. Hydrolyzes peptide amides.</text>
        <dbReference type="EC" id="3.4.21.62"/>
    </reaction>
</comment>
<dbReference type="InterPro" id="IPR023828">
    <property type="entry name" value="Peptidase_S8_Ser-AS"/>
</dbReference>